<evidence type="ECO:0000313" key="2">
    <source>
        <dbReference type="Proteomes" id="UP001597561"/>
    </source>
</evidence>
<evidence type="ECO:0000313" key="1">
    <source>
        <dbReference type="EMBL" id="MFD2913044.1"/>
    </source>
</evidence>
<dbReference type="Proteomes" id="UP001597561">
    <property type="component" value="Unassembled WGS sequence"/>
</dbReference>
<proteinExistence type="predicted"/>
<dbReference type="Pfam" id="PF03745">
    <property type="entry name" value="DUF309"/>
    <property type="match status" value="1"/>
</dbReference>
<keyword evidence="2" id="KW-1185">Reference proteome</keyword>
<protein>
    <submittedName>
        <fullName evidence="1">DUF309 domain-containing protein</fullName>
    </submittedName>
</protein>
<comment type="caution">
    <text evidence="1">The sequence shown here is derived from an EMBL/GenBank/DDBJ whole genome shotgun (WGS) entry which is preliminary data.</text>
</comment>
<dbReference type="PANTHER" id="PTHR34796:SF1">
    <property type="entry name" value="EXPRESSED PROTEIN"/>
    <property type="match status" value="1"/>
</dbReference>
<accession>A0ABW5ZJ93</accession>
<reference evidence="2" key="1">
    <citation type="journal article" date="2019" name="Int. J. Syst. Evol. Microbiol.">
        <title>The Global Catalogue of Microorganisms (GCM) 10K type strain sequencing project: providing services to taxonomists for standard genome sequencing and annotation.</title>
        <authorList>
            <consortium name="The Broad Institute Genomics Platform"/>
            <consortium name="The Broad Institute Genome Sequencing Center for Infectious Disease"/>
            <person name="Wu L."/>
            <person name="Ma J."/>
        </authorList>
    </citation>
    <scope>NUCLEOTIDE SEQUENCE [LARGE SCALE GENOMIC DNA]</scope>
    <source>
        <strain evidence="2">KCTC 13528</strain>
    </source>
</reference>
<dbReference type="RefSeq" id="WP_338032842.1">
    <property type="nucleotide sequence ID" value="NZ_JAFBDK010000001.1"/>
</dbReference>
<dbReference type="InterPro" id="IPR023203">
    <property type="entry name" value="TTHA0068_sf"/>
</dbReference>
<gene>
    <name evidence="1" type="ORF">ACFS5P_14250</name>
</gene>
<dbReference type="SUPFAM" id="SSF140663">
    <property type="entry name" value="TTHA0068-like"/>
    <property type="match status" value="1"/>
</dbReference>
<sequence>MLTIRKYPDSYIQFLVHFHGDRDYFECHEVLEEYWKENTDGNKHSIWVGLIQLAVALYHQRRGNYSGALRMIRQSKEKILSFTDAAGHLSIDTDRLIQLMTELEGAILTHSPYQSVMIPLTDQDLVEACGKICSDRGYSWGSTSDLQNKMLIDRHKLRDRADVISLRQQALISKSRSPYKN</sequence>
<organism evidence="1 2">
    <name type="scientific">Jeotgalibacillus terrae</name>
    <dbReference type="NCBI Taxonomy" id="587735"/>
    <lineage>
        <taxon>Bacteria</taxon>
        <taxon>Bacillati</taxon>
        <taxon>Bacillota</taxon>
        <taxon>Bacilli</taxon>
        <taxon>Bacillales</taxon>
        <taxon>Caryophanaceae</taxon>
        <taxon>Jeotgalibacillus</taxon>
    </lineage>
</organism>
<name>A0ABW5ZJ93_9BACL</name>
<dbReference type="PANTHER" id="PTHR34796">
    <property type="entry name" value="EXPRESSED PROTEIN"/>
    <property type="match status" value="1"/>
</dbReference>
<dbReference type="Gene3D" id="1.10.3450.10">
    <property type="entry name" value="TTHA0068-like"/>
    <property type="match status" value="1"/>
</dbReference>
<dbReference type="InterPro" id="IPR005500">
    <property type="entry name" value="DUF309"/>
</dbReference>
<dbReference type="EMBL" id="JBHUPG010000027">
    <property type="protein sequence ID" value="MFD2913044.1"/>
    <property type="molecule type" value="Genomic_DNA"/>
</dbReference>